<feature type="transmembrane region" description="Helical" evidence="1">
    <location>
        <begin position="230"/>
        <end position="251"/>
    </location>
</feature>
<accession>A0A1F6FI11</accession>
<reference evidence="2 3" key="1">
    <citation type="journal article" date="2016" name="Nat. Commun.">
        <title>Thousands of microbial genomes shed light on interconnected biogeochemical processes in an aquifer system.</title>
        <authorList>
            <person name="Anantharaman K."/>
            <person name="Brown C.T."/>
            <person name="Hug L.A."/>
            <person name="Sharon I."/>
            <person name="Castelle C.J."/>
            <person name="Probst A.J."/>
            <person name="Thomas B.C."/>
            <person name="Singh A."/>
            <person name="Wilkins M.J."/>
            <person name="Karaoz U."/>
            <person name="Brodie E.L."/>
            <person name="Williams K.H."/>
            <person name="Hubbard S.S."/>
            <person name="Banfield J.F."/>
        </authorList>
    </citation>
    <scope>NUCLEOTIDE SEQUENCE [LARGE SCALE GENOMIC DNA]</scope>
</reference>
<feature type="transmembrane region" description="Helical" evidence="1">
    <location>
        <begin position="388"/>
        <end position="409"/>
    </location>
</feature>
<feature type="transmembrane region" description="Helical" evidence="1">
    <location>
        <begin position="709"/>
        <end position="726"/>
    </location>
</feature>
<feature type="transmembrane region" description="Helical" evidence="1">
    <location>
        <begin position="323"/>
        <end position="346"/>
    </location>
</feature>
<name>A0A1F6FI11_9BACT</name>
<feature type="transmembrane region" description="Helical" evidence="1">
    <location>
        <begin position="517"/>
        <end position="535"/>
    </location>
</feature>
<dbReference type="EMBL" id="MFMS01000007">
    <property type="protein sequence ID" value="OGG85497.1"/>
    <property type="molecule type" value="Genomic_DNA"/>
</dbReference>
<dbReference type="STRING" id="1798531.A2392_03355"/>
<dbReference type="Proteomes" id="UP000177395">
    <property type="component" value="Unassembled WGS sequence"/>
</dbReference>
<feature type="transmembrane region" description="Helical" evidence="1">
    <location>
        <begin position="597"/>
        <end position="617"/>
    </location>
</feature>
<evidence type="ECO:0000313" key="3">
    <source>
        <dbReference type="Proteomes" id="UP000177395"/>
    </source>
</evidence>
<feature type="transmembrane region" description="Helical" evidence="1">
    <location>
        <begin position="14"/>
        <end position="34"/>
    </location>
</feature>
<dbReference type="AlphaFoldDB" id="A0A1F6FI11"/>
<feature type="transmembrane region" description="Helical" evidence="1">
    <location>
        <begin position="455"/>
        <end position="478"/>
    </location>
</feature>
<feature type="transmembrane region" description="Helical" evidence="1">
    <location>
        <begin position="192"/>
        <end position="210"/>
    </location>
</feature>
<protein>
    <submittedName>
        <fullName evidence="2">Uncharacterized protein</fullName>
    </submittedName>
</protein>
<feature type="transmembrane region" description="Helical" evidence="1">
    <location>
        <begin position="283"/>
        <end position="303"/>
    </location>
</feature>
<organism evidence="2 3">
    <name type="scientific">Candidatus Kaiserbacteria bacterium RIFOXYB1_FULL_46_14</name>
    <dbReference type="NCBI Taxonomy" id="1798531"/>
    <lineage>
        <taxon>Bacteria</taxon>
        <taxon>Candidatus Kaiseribacteriota</taxon>
    </lineage>
</organism>
<feature type="transmembrane region" description="Helical" evidence="1">
    <location>
        <begin position="358"/>
        <end position="376"/>
    </location>
</feature>
<feature type="transmembrane region" description="Helical" evidence="1">
    <location>
        <begin position="430"/>
        <end position="449"/>
    </location>
</feature>
<keyword evidence="1" id="KW-1133">Transmembrane helix</keyword>
<evidence type="ECO:0000256" key="1">
    <source>
        <dbReference type="SAM" id="Phobius"/>
    </source>
</evidence>
<feature type="transmembrane region" description="Helical" evidence="1">
    <location>
        <begin position="738"/>
        <end position="762"/>
    </location>
</feature>
<comment type="caution">
    <text evidence="2">The sequence shown here is derived from an EMBL/GenBank/DDBJ whole genome shotgun (WGS) entry which is preliminary data.</text>
</comment>
<feature type="transmembrane region" description="Helical" evidence="1">
    <location>
        <begin position="648"/>
        <end position="668"/>
    </location>
</feature>
<keyword evidence="1" id="KW-0812">Transmembrane</keyword>
<feature type="transmembrane region" description="Helical" evidence="1">
    <location>
        <begin position="547"/>
        <end position="577"/>
    </location>
</feature>
<proteinExistence type="predicted"/>
<sequence>MRYPLKNSFNKRDIVSLTCISIIGAIAIVTGSMFETIGSREIAEPIIIEASTIDGQTLNSAHVFFRLARAGTLGELTRTKTEDHRWHYENVFVENLFISASAEDLSNIKEIGISIGDKHLSFSGSDIMSGWTENDKSLVSHFLSANELETTRLLEAPAHVKRPTSHLPLPIFKRIINWGGDIEFFASPAKKSLIPTATFLIVLLTIAAIIKRDGTANFTPIEDIRGYLQMVYTVVSAIVMAIIGAILISLVHEPHTTALYQTINETFIKSAIGSFAPESLEQLLVVILIPLSAPIILLLYLFWRNTLQRLHPGALEWLYSATTTLVPAVLFALVYVGLALANFIYLSGNILNDSIGKYAFIIVLFPILFYLFYIRPEILKAWDYHIRFAGNTLLAIIFIVIFTTALQSIHAPIDAFHLNPILYPLSQLMAGKFLLVDVPSIYGLYPIFIVPIIKLFGFSLLTISAIFATLIGISYISLFLFMRRAIANTLLLYSGFLAVLLYSYFAITVHLGDFPYYQYWPIRLLFPALFLALIAKFLDDEKLSSYIALLATVSIGLLWNLDSGVIVLISLIAILTYHEFTKATSLGERARKIGTNILIIAGTTALSLVFFSIYTYIQSGVMPALSVLAQYQVMFASGYFMIPMPPPLHIWASIILVYIIGLTFSIRALVLKNVTYQDKLITAISILGLGLFTYYTGRSHDYSLFGPSFPALVLLAIFGDMLFSRIKKSSLPTLGDGLLFAFVFFIPIAALVSILLNVPMYAEEARSGASRMFSTVTTDHSQNVEFIRDNTTPGESVFILAQNADGLYYGESRVRAAIDLPSTTDLFLLSEVEVIVDFLRDNTIVPVFMSGSRSWLDNLDPRINSLIDNNYSAVTSSENGFTMFIPKDVANQ</sequence>
<evidence type="ECO:0000313" key="2">
    <source>
        <dbReference type="EMBL" id="OGG85497.1"/>
    </source>
</evidence>
<keyword evidence="1" id="KW-0472">Membrane</keyword>
<feature type="transmembrane region" description="Helical" evidence="1">
    <location>
        <begin position="490"/>
        <end position="511"/>
    </location>
</feature>
<gene>
    <name evidence="2" type="ORF">A2392_03355</name>
</gene>